<dbReference type="InterPro" id="IPR029753">
    <property type="entry name" value="D-isomer_DH_CS"/>
</dbReference>
<comment type="similarity">
    <text evidence="1 4">Belongs to the D-isomer specific 2-hydroxyacid dehydrogenase family.</text>
</comment>
<dbReference type="InterPro" id="IPR006140">
    <property type="entry name" value="D-isomer_DH_NAD-bd"/>
</dbReference>
<reference evidence="7 8" key="1">
    <citation type="submission" date="2018-08" db="EMBL/GenBank/DDBJ databases">
        <title>A genome reference for cultivated species of the human gut microbiota.</title>
        <authorList>
            <person name="Zou Y."/>
            <person name="Xue W."/>
            <person name="Luo G."/>
        </authorList>
    </citation>
    <scope>NUCLEOTIDE SEQUENCE [LARGE SCALE GENOMIC DNA]</scope>
    <source>
        <strain evidence="7 8">AM30-5LB</strain>
    </source>
</reference>
<evidence type="ECO:0000256" key="2">
    <source>
        <dbReference type="ARBA" id="ARBA00023002"/>
    </source>
</evidence>
<evidence type="ECO:0000313" key="7">
    <source>
        <dbReference type="EMBL" id="RHD56482.1"/>
    </source>
</evidence>
<dbReference type="Pfam" id="PF00389">
    <property type="entry name" value="2-Hacid_dh"/>
    <property type="match status" value="1"/>
</dbReference>
<evidence type="ECO:0000256" key="1">
    <source>
        <dbReference type="ARBA" id="ARBA00005854"/>
    </source>
</evidence>
<evidence type="ECO:0000313" key="8">
    <source>
        <dbReference type="Proteomes" id="UP000286050"/>
    </source>
</evidence>
<evidence type="ECO:0000256" key="3">
    <source>
        <dbReference type="ARBA" id="ARBA00023027"/>
    </source>
</evidence>
<dbReference type="InterPro" id="IPR006139">
    <property type="entry name" value="D-isomer_2_OHA_DH_cat_dom"/>
</dbReference>
<feature type="domain" description="D-isomer specific 2-hydroxyacid dehydrogenase catalytic" evidence="5">
    <location>
        <begin position="78"/>
        <end position="378"/>
    </location>
</feature>
<dbReference type="GO" id="GO:0008720">
    <property type="term" value="F:D-lactate dehydrogenase (NAD+) activity"/>
    <property type="evidence" value="ECO:0007669"/>
    <property type="project" value="TreeGrafter"/>
</dbReference>
<dbReference type="PANTHER" id="PTHR43026:SF1">
    <property type="entry name" value="2-HYDROXYACID DEHYDROGENASE HOMOLOG 1-RELATED"/>
    <property type="match status" value="1"/>
</dbReference>
<dbReference type="SUPFAM" id="SSF52283">
    <property type="entry name" value="Formate/glycerate dehydrogenase catalytic domain-like"/>
    <property type="match status" value="1"/>
</dbReference>
<accession>A0A414FY81</accession>
<dbReference type="AlphaFoldDB" id="A0A414FY81"/>
<keyword evidence="2 4" id="KW-0560">Oxidoreductase</keyword>
<keyword evidence="3" id="KW-0520">NAD</keyword>
<dbReference type="PANTHER" id="PTHR43026">
    <property type="entry name" value="2-HYDROXYACID DEHYDROGENASE HOMOLOG 1-RELATED"/>
    <property type="match status" value="1"/>
</dbReference>
<dbReference type="InterPro" id="IPR058205">
    <property type="entry name" value="D-LDH-like"/>
</dbReference>
<comment type="caution">
    <text evidence="7">The sequence shown here is derived from an EMBL/GenBank/DDBJ whole genome shotgun (WGS) entry which is preliminary data.</text>
</comment>
<dbReference type="InterPro" id="IPR029752">
    <property type="entry name" value="D-isomer_DH_CS1"/>
</dbReference>
<sequence>MNGRLPLVAGASNVWAKVRSEGLCAAFVVRGLIPLRIGYSAGIAREPGDGMDDMKIKVFELRDDERAAYDRVVGELPAGCEVAWSADTLTSATLDMLDGAEGVVIVNKSPLDADMLRELHDRGVRYVATRSIGFNHIDIDAAKELGIHVCNTTYPPYGVAEFAVMLMLMALRNYKPAMWRQQVNDYSLAGLRGRELRTLTVGVMGTGRIGRAVIDYLRGFGCKILAYDPFPSEELAARGDVTYVGLDELYAQSDLVTVHIPLMESTRGIINREAIAKMRDGVVLVNVSRGELMDVDALVEGIESEKIGALAMDVFPEEDGIYHVSRTHDILANRNMAYLRQFPNVILTQHIAFYTDIDVDSMVEQGIRGILAMATGECATEL</sequence>
<organism evidence="7 8">
    <name type="scientific">Collinsella intestinalis</name>
    <dbReference type="NCBI Taxonomy" id="147207"/>
    <lineage>
        <taxon>Bacteria</taxon>
        <taxon>Bacillati</taxon>
        <taxon>Actinomycetota</taxon>
        <taxon>Coriobacteriia</taxon>
        <taxon>Coriobacteriales</taxon>
        <taxon>Coriobacteriaceae</taxon>
        <taxon>Collinsella</taxon>
    </lineage>
</organism>
<evidence type="ECO:0000256" key="4">
    <source>
        <dbReference type="RuleBase" id="RU003719"/>
    </source>
</evidence>
<proteinExistence type="inferred from homology"/>
<evidence type="ECO:0000259" key="6">
    <source>
        <dbReference type="Pfam" id="PF02826"/>
    </source>
</evidence>
<protein>
    <submittedName>
        <fullName evidence="7">Lactate dehydrogenase</fullName>
    </submittedName>
</protein>
<name>A0A414FY81_9ACTN</name>
<dbReference type="SUPFAM" id="SSF51735">
    <property type="entry name" value="NAD(P)-binding Rossmann-fold domains"/>
    <property type="match status" value="1"/>
</dbReference>
<dbReference type="InterPro" id="IPR036291">
    <property type="entry name" value="NAD(P)-bd_dom_sf"/>
</dbReference>
<dbReference type="EMBL" id="QSJI01000002">
    <property type="protein sequence ID" value="RHD56482.1"/>
    <property type="molecule type" value="Genomic_DNA"/>
</dbReference>
<dbReference type="Proteomes" id="UP000286050">
    <property type="component" value="Unassembled WGS sequence"/>
</dbReference>
<dbReference type="GO" id="GO:0051287">
    <property type="term" value="F:NAD binding"/>
    <property type="evidence" value="ECO:0007669"/>
    <property type="project" value="InterPro"/>
</dbReference>
<dbReference type="PROSITE" id="PS00065">
    <property type="entry name" value="D_2_HYDROXYACID_DH_1"/>
    <property type="match status" value="1"/>
</dbReference>
<evidence type="ECO:0000259" key="5">
    <source>
        <dbReference type="Pfam" id="PF00389"/>
    </source>
</evidence>
<feature type="domain" description="D-isomer specific 2-hydroxyacid dehydrogenase NAD-binding" evidence="6">
    <location>
        <begin position="164"/>
        <end position="352"/>
    </location>
</feature>
<gene>
    <name evidence="7" type="ORF">DW787_02725</name>
</gene>
<dbReference type="CDD" id="cd12185">
    <property type="entry name" value="HGDH_LDH_like"/>
    <property type="match status" value="1"/>
</dbReference>
<dbReference type="PROSITE" id="PS00671">
    <property type="entry name" value="D_2_HYDROXYACID_DH_3"/>
    <property type="match status" value="1"/>
</dbReference>
<dbReference type="Gene3D" id="3.40.50.720">
    <property type="entry name" value="NAD(P)-binding Rossmann-like Domain"/>
    <property type="match status" value="2"/>
</dbReference>
<dbReference type="Pfam" id="PF02826">
    <property type="entry name" value="2-Hacid_dh_C"/>
    <property type="match status" value="1"/>
</dbReference>